<proteinExistence type="predicted"/>
<accession>A0A165Y8C2</accession>
<evidence type="ECO:0000313" key="2">
    <source>
        <dbReference type="Proteomes" id="UP000076476"/>
    </source>
</evidence>
<evidence type="ECO:0000313" key="1">
    <source>
        <dbReference type="EMBL" id="KZN96830.1"/>
    </source>
</evidence>
<gene>
    <name evidence="1" type="ORF">AZI98_06835</name>
</gene>
<dbReference type="Proteomes" id="UP000076476">
    <property type="component" value="Unassembled WGS sequence"/>
</dbReference>
<sequence>MLSDISCSFFKADGQTQSINSIYWKGINQNTVDESKKPQLSGIAAVLTLNGSFSEISKPIGFGRYYQSRVITLLKIRLKNASDKTDTVVALLCRESML</sequence>
<name>A0A165Y8C2_9BACI</name>
<comment type="caution">
    <text evidence="1">The sequence shown here is derived from an EMBL/GenBank/DDBJ whole genome shotgun (WGS) entry which is preliminary data.</text>
</comment>
<keyword evidence="2" id="KW-1185">Reference proteome</keyword>
<protein>
    <submittedName>
        <fullName evidence="1">Uncharacterized protein</fullName>
    </submittedName>
</protein>
<dbReference type="AlphaFoldDB" id="A0A165Y8C2"/>
<dbReference type="EMBL" id="LWBR01000014">
    <property type="protein sequence ID" value="KZN96830.1"/>
    <property type="molecule type" value="Genomic_DNA"/>
</dbReference>
<organism evidence="1 2">
    <name type="scientific">Aeribacillus pallidus</name>
    <dbReference type="NCBI Taxonomy" id="33936"/>
    <lineage>
        <taxon>Bacteria</taxon>
        <taxon>Bacillati</taxon>
        <taxon>Bacillota</taxon>
        <taxon>Bacilli</taxon>
        <taxon>Bacillales</taxon>
        <taxon>Bacillaceae</taxon>
        <taxon>Aeribacillus</taxon>
    </lineage>
</organism>
<reference evidence="1 2" key="1">
    <citation type="submission" date="2016-04" db="EMBL/GenBank/DDBJ databases">
        <title>Draft genome sequence of Aeribacillus pallidus 8m3 from petroleum reservoir.</title>
        <authorList>
            <person name="Poltaraus A.B."/>
            <person name="Nazina T.N."/>
            <person name="Tourova T.P."/>
            <person name="Malakho S.M."/>
            <person name="Korshunova A.V."/>
            <person name="Sokolova D.S."/>
        </authorList>
    </citation>
    <scope>NUCLEOTIDE SEQUENCE [LARGE SCALE GENOMIC DNA]</scope>
    <source>
        <strain evidence="1 2">8m3</strain>
    </source>
</reference>
<dbReference type="STRING" id="33936.AZI98_06835"/>